<keyword evidence="2" id="KW-1185">Reference proteome</keyword>
<organism evidence="1 2">
    <name type="scientific">Falsiruegeria litorea R37</name>
    <dbReference type="NCBI Taxonomy" id="1200284"/>
    <lineage>
        <taxon>Bacteria</taxon>
        <taxon>Pseudomonadati</taxon>
        <taxon>Pseudomonadota</taxon>
        <taxon>Alphaproteobacteria</taxon>
        <taxon>Rhodobacterales</taxon>
        <taxon>Roseobacteraceae</taxon>
        <taxon>Falsiruegeria</taxon>
    </lineage>
</organism>
<dbReference type="OrthoDB" id="7859687at2"/>
<protein>
    <submittedName>
        <fullName evidence="1">Uncharacterized protein</fullName>
    </submittedName>
</protein>
<reference evidence="1 2" key="1">
    <citation type="submission" date="2017-03" db="EMBL/GenBank/DDBJ databases">
        <authorList>
            <person name="Afonso C.L."/>
            <person name="Miller P.J."/>
            <person name="Scott M.A."/>
            <person name="Spackman E."/>
            <person name="Goraichik I."/>
            <person name="Dimitrov K.M."/>
            <person name="Suarez D.L."/>
            <person name="Swayne D.E."/>
        </authorList>
    </citation>
    <scope>NUCLEOTIDE SEQUENCE [LARGE SCALE GENOMIC DNA]</scope>
    <source>
        <strain evidence="1 2">CECT 7639</strain>
    </source>
</reference>
<dbReference type="AlphaFoldDB" id="A0A1Y5RK86"/>
<name>A0A1Y5RK86_9RHOB</name>
<evidence type="ECO:0000313" key="1">
    <source>
        <dbReference type="EMBL" id="SLN19218.1"/>
    </source>
</evidence>
<accession>A0A1Y5RK86</accession>
<sequence>MPRLLNQFDLKPSVELDVFEQAWSSFVDVLISGGLAENGTPLCQRVPSSGYDTDEERLHSLMALIEFRDQAQADRAWAAIEDRIEPLGQSHRKVISLVHDPVFTFWAEL</sequence>
<proteinExistence type="predicted"/>
<evidence type="ECO:0000313" key="2">
    <source>
        <dbReference type="Proteomes" id="UP000193077"/>
    </source>
</evidence>
<dbReference type="Proteomes" id="UP000193077">
    <property type="component" value="Unassembled WGS sequence"/>
</dbReference>
<dbReference type="RefSeq" id="WP_085794140.1">
    <property type="nucleotide sequence ID" value="NZ_FWFO01000001.1"/>
</dbReference>
<dbReference type="EMBL" id="FWFO01000001">
    <property type="protein sequence ID" value="SLN19218.1"/>
    <property type="molecule type" value="Genomic_DNA"/>
</dbReference>
<gene>
    <name evidence="1" type="ORF">TRL7639_00417</name>
</gene>